<evidence type="ECO:0008006" key="4">
    <source>
        <dbReference type="Google" id="ProtNLM"/>
    </source>
</evidence>
<sequence>MAPFIPNGVYVIRNVASDDVVCLKDGIPGGLIVGRQDGPGYPCERLNLWRINNIGGGGNQVTIESVCIPGIFANADESEDAPLFGTPARTIWTIVKVDRGYYLQSPDADFVWQFDAEGAPILLVHHTGEDNTRWVFVKV</sequence>
<evidence type="ECO:0000313" key="1">
    <source>
        <dbReference type="EMBL" id="KAF8414850.1"/>
    </source>
</evidence>
<dbReference type="EMBL" id="WHUW01000013">
    <property type="protein sequence ID" value="KAF8439708.1"/>
    <property type="molecule type" value="Genomic_DNA"/>
</dbReference>
<dbReference type="AlphaFoldDB" id="A0AAD4BUI5"/>
<reference evidence="2" key="1">
    <citation type="submission" date="2019-10" db="EMBL/GenBank/DDBJ databases">
        <authorList>
            <consortium name="DOE Joint Genome Institute"/>
            <person name="Kuo A."/>
            <person name="Miyauchi S."/>
            <person name="Kiss E."/>
            <person name="Drula E."/>
            <person name="Kohler A."/>
            <person name="Sanchez-Garcia M."/>
            <person name="Andreopoulos B."/>
            <person name="Barry K.W."/>
            <person name="Bonito G."/>
            <person name="Buee M."/>
            <person name="Carver A."/>
            <person name="Chen C."/>
            <person name="Cichocki N."/>
            <person name="Clum A."/>
            <person name="Culley D."/>
            <person name="Crous P.W."/>
            <person name="Fauchery L."/>
            <person name="Girlanda M."/>
            <person name="Hayes R."/>
            <person name="Keri Z."/>
            <person name="LaButti K."/>
            <person name="Lipzen A."/>
            <person name="Lombard V."/>
            <person name="Magnuson J."/>
            <person name="Maillard F."/>
            <person name="Morin E."/>
            <person name="Murat C."/>
            <person name="Nolan M."/>
            <person name="Ohm R."/>
            <person name="Pangilinan J."/>
            <person name="Pereira M."/>
            <person name="Perotto S."/>
            <person name="Peter M."/>
            <person name="Riley R."/>
            <person name="Sitrit Y."/>
            <person name="Stielow B."/>
            <person name="Szollosi G."/>
            <person name="Zifcakova L."/>
            <person name="Stursova M."/>
            <person name="Spatafora J.W."/>
            <person name="Tedersoo L."/>
            <person name="Vaario L.-M."/>
            <person name="Yamada A."/>
            <person name="Yan M."/>
            <person name="Wang P."/>
            <person name="Xu J."/>
            <person name="Bruns T."/>
            <person name="Baldrian P."/>
            <person name="Vilgalys R."/>
            <person name="Henrissat B."/>
            <person name="Grigoriev I.V."/>
            <person name="Hibbett D."/>
            <person name="Nagy L.G."/>
            <person name="Martin F.M."/>
        </authorList>
    </citation>
    <scope>NUCLEOTIDE SEQUENCE</scope>
    <source>
        <strain evidence="2">BED1</strain>
    </source>
</reference>
<proteinExistence type="predicted"/>
<reference evidence="2" key="2">
    <citation type="journal article" date="2020" name="Nat. Commun.">
        <title>Large-scale genome sequencing of mycorrhizal fungi provides insights into the early evolution of symbiotic traits.</title>
        <authorList>
            <person name="Miyauchi S."/>
            <person name="Kiss E."/>
            <person name="Kuo A."/>
            <person name="Drula E."/>
            <person name="Kohler A."/>
            <person name="Sanchez-Garcia M."/>
            <person name="Morin E."/>
            <person name="Andreopoulos B."/>
            <person name="Barry K.W."/>
            <person name="Bonito G."/>
            <person name="Buee M."/>
            <person name="Carver A."/>
            <person name="Chen C."/>
            <person name="Cichocki N."/>
            <person name="Clum A."/>
            <person name="Culley D."/>
            <person name="Crous P.W."/>
            <person name="Fauchery L."/>
            <person name="Girlanda M."/>
            <person name="Hayes R.D."/>
            <person name="Keri Z."/>
            <person name="LaButti K."/>
            <person name="Lipzen A."/>
            <person name="Lombard V."/>
            <person name="Magnuson J."/>
            <person name="Maillard F."/>
            <person name="Murat C."/>
            <person name="Nolan M."/>
            <person name="Ohm R.A."/>
            <person name="Pangilinan J."/>
            <person name="Pereira M.F."/>
            <person name="Perotto S."/>
            <person name="Peter M."/>
            <person name="Pfister S."/>
            <person name="Riley R."/>
            <person name="Sitrit Y."/>
            <person name="Stielow J.B."/>
            <person name="Szollosi G."/>
            <person name="Zifcakova L."/>
            <person name="Stursova M."/>
            <person name="Spatafora J.W."/>
            <person name="Tedersoo L."/>
            <person name="Vaario L.M."/>
            <person name="Yamada A."/>
            <person name="Yan M."/>
            <person name="Wang P."/>
            <person name="Xu J."/>
            <person name="Bruns T."/>
            <person name="Baldrian P."/>
            <person name="Vilgalys R."/>
            <person name="Dunand C."/>
            <person name="Henrissat B."/>
            <person name="Grigoriev I.V."/>
            <person name="Hibbett D."/>
            <person name="Nagy L.G."/>
            <person name="Martin F.M."/>
        </authorList>
    </citation>
    <scope>NUCLEOTIDE SEQUENCE</scope>
    <source>
        <strain evidence="2">BED1</strain>
    </source>
</reference>
<dbReference type="SUPFAM" id="SSF50370">
    <property type="entry name" value="Ricin B-like lectins"/>
    <property type="match status" value="1"/>
</dbReference>
<evidence type="ECO:0000313" key="3">
    <source>
        <dbReference type="Proteomes" id="UP001194468"/>
    </source>
</evidence>
<dbReference type="Gene3D" id="2.80.10.50">
    <property type="match status" value="1"/>
</dbReference>
<accession>A0AAD4BUI5</accession>
<dbReference type="Proteomes" id="UP001194468">
    <property type="component" value="Unassembled WGS sequence"/>
</dbReference>
<evidence type="ECO:0000313" key="2">
    <source>
        <dbReference type="EMBL" id="KAF8439708.1"/>
    </source>
</evidence>
<organism evidence="2 3">
    <name type="scientific">Boletus edulis BED1</name>
    <dbReference type="NCBI Taxonomy" id="1328754"/>
    <lineage>
        <taxon>Eukaryota</taxon>
        <taxon>Fungi</taxon>
        <taxon>Dikarya</taxon>
        <taxon>Basidiomycota</taxon>
        <taxon>Agaricomycotina</taxon>
        <taxon>Agaricomycetes</taxon>
        <taxon>Agaricomycetidae</taxon>
        <taxon>Boletales</taxon>
        <taxon>Boletineae</taxon>
        <taxon>Boletaceae</taxon>
        <taxon>Boletoideae</taxon>
        <taxon>Boletus</taxon>
    </lineage>
</organism>
<dbReference type="InterPro" id="IPR035992">
    <property type="entry name" value="Ricin_B-like_lectins"/>
</dbReference>
<keyword evidence="3" id="KW-1185">Reference proteome</keyword>
<dbReference type="EMBL" id="WHUW01000414">
    <property type="protein sequence ID" value="KAF8414850.1"/>
    <property type="molecule type" value="Genomic_DNA"/>
</dbReference>
<name>A0AAD4BUI5_BOLED</name>
<protein>
    <recommendedName>
        <fullName evidence="4">Ricin B lectin domain-containing protein</fullName>
    </recommendedName>
</protein>
<gene>
    <name evidence="1" type="ORF">L210DRAFT_3658339</name>
    <name evidence="2" type="ORF">L210DRAFT_947850</name>
</gene>
<comment type="caution">
    <text evidence="2">The sequence shown here is derived from an EMBL/GenBank/DDBJ whole genome shotgun (WGS) entry which is preliminary data.</text>
</comment>